<feature type="domain" description="FAD-dependent oxidoreductase 2 FAD-binding" evidence="3">
    <location>
        <begin position="2"/>
        <end position="62"/>
    </location>
</feature>
<gene>
    <name evidence="4" type="ORF">GCM10012278_10850</name>
</gene>
<dbReference type="InterPro" id="IPR003953">
    <property type="entry name" value="FAD-dep_OxRdtase_2_FAD-bd"/>
</dbReference>
<dbReference type="Gene3D" id="3.50.50.60">
    <property type="entry name" value="FAD/NAD(P)-binding domain"/>
    <property type="match status" value="1"/>
</dbReference>
<organism evidence="4 5">
    <name type="scientific">Nonomuraea glycinis</name>
    <dbReference type="NCBI Taxonomy" id="2047744"/>
    <lineage>
        <taxon>Bacteria</taxon>
        <taxon>Bacillati</taxon>
        <taxon>Actinomycetota</taxon>
        <taxon>Actinomycetes</taxon>
        <taxon>Streptosporangiales</taxon>
        <taxon>Streptosporangiaceae</taxon>
        <taxon>Nonomuraea</taxon>
    </lineage>
</organism>
<name>A0A918A3Q5_9ACTN</name>
<evidence type="ECO:0000259" key="3">
    <source>
        <dbReference type="Pfam" id="PF00890"/>
    </source>
</evidence>
<evidence type="ECO:0000313" key="5">
    <source>
        <dbReference type="Proteomes" id="UP000660745"/>
    </source>
</evidence>
<sequence length="63" mass="7296">MRIVTEGAARGIEDLQRYGMPFAREQDERISQRFFGAHTYRRTAYAGDYTGLEIQRTLINRAA</sequence>
<keyword evidence="5" id="KW-1185">Reference proteome</keyword>
<protein>
    <recommendedName>
        <fullName evidence="3">FAD-dependent oxidoreductase 2 FAD-binding domain-containing protein</fullName>
    </recommendedName>
</protein>
<accession>A0A918A3Q5</accession>
<proteinExistence type="predicted"/>
<keyword evidence="2" id="KW-0560">Oxidoreductase</keyword>
<dbReference type="InterPro" id="IPR036188">
    <property type="entry name" value="FAD/NAD-bd_sf"/>
</dbReference>
<evidence type="ECO:0000313" key="4">
    <source>
        <dbReference type="EMBL" id="GGP02677.1"/>
    </source>
</evidence>
<dbReference type="GO" id="GO:0016491">
    <property type="term" value="F:oxidoreductase activity"/>
    <property type="evidence" value="ECO:0007669"/>
    <property type="project" value="UniProtKB-KW"/>
</dbReference>
<reference evidence="4" key="2">
    <citation type="submission" date="2020-09" db="EMBL/GenBank/DDBJ databases">
        <authorList>
            <person name="Sun Q."/>
            <person name="Zhou Y."/>
        </authorList>
    </citation>
    <scope>NUCLEOTIDE SEQUENCE</scope>
    <source>
        <strain evidence="4">CGMCC 4.7430</strain>
    </source>
</reference>
<comment type="caution">
    <text evidence="4">The sequence shown here is derived from an EMBL/GenBank/DDBJ whole genome shotgun (WGS) entry which is preliminary data.</text>
</comment>
<keyword evidence="1" id="KW-0285">Flavoprotein</keyword>
<dbReference type="EMBL" id="BMNK01000002">
    <property type="protein sequence ID" value="GGP02677.1"/>
    <property type="molecule type" value="Genomic_DNA"/>
</dbReference>
<dbReference type="AlphaFoldDB" id="A0A918A3Q5"/>
<evidence type="ECO:0000256" key="1">
    <source>
        <dbReference type="ARBA" id="ARBA00022630"/>
    </source>
</evidence>
<evidence type="ECO:0000256" key="2">
    <source>
        <dbReference type="ARBA" id="ARBA00023002"/>
    </source>
</evidence>
<reference evidence="4" key="1">
    <citation type="journal article" date="2014" name="Int. J. Syst. Evol. Microbiol.">
        <title>Complete genome sequence of Corynebacterium casei LMG S-19264T (=DSM 44701T), isolated from a smear-ripened cheese.</title>
        <authorList>
            <consortium name="US DOE Joint Genome Institute (JGI-PGF)"/>
            <person name="Walter F."/>
            <person name="Albersmeier A."/>
            <person name="Kalinowski J."/>
            <person name="Ruckert C."/>
        </authorList>
    </citation>
    <scope>NUCLEOTIDE SEQUENCE</scope>
    <source>
        <strain evidence="4">CGMCC 4.7430</strain>
    </source>
</reference>
<dbReference type="Proteomes" id="UP000660745">
    <property type="component" value="Unassembled WGS sequence"/>
</dbReference>
<dbReference type="Pfam" id="PF00890">
    <property type="entry name" value="FAD_binding_2"/>
    <property type="match status" value="1"/>
</dbReference>